<dbReference type="EMBL" id="VVIM01000002">
    <property type="protein sequence ID" value="KAB0802288.1"/>
    <property type="molecule type" value="Genomic_DNA"/>
</dbReference>
<dbReference type="FunFam" id="2.40.10.10:FF:000120">
    <property type="entry name" value="Putative serine protease"/>
    <property type="match status" value="1"/>
</dbReference>
<evidence type="ECO:0000259" key="13">
    <source>
        <dbReference type="PROSITE" id="PS50240"/>
    </source>
</evidence>
<gene>
    <name evidence="15" type="ORF">PPYR_04474</name>
</gene>
<dbReference type="PROSITE" id="PS00135">
    <property type="entry name" value="TRYPSIN_SER"/>
    <property type="match status" value="1"/>
</dbReference>
<evidence type="ECO:0000256" key="12">
    <source>
        <dbReference type="SAM" id="SignalP"/>
    </source>
</evidence>
<dbReference type="OrthoDB" id="9981647at2759"/>
<accession>A0A1Y1N4B3</accession>
<evidence type="ECO:0000256" key="8">
    <source>
        <dbReference type="ARBA" id="ARBA00024195"/>
    </source>
</evidence>
<comment type="catalytic activity">
    <reaction evidence="9">
        <text>Selective cleavage of 103-Arg-|-Ser-104 and 124-Ile-|-Ile-125 bonds in Limulus clotting factor B to form activated factor B. Cleavage of -Pro-Arg-|-Xaa- bonds in synthetic substrates.</text>
        <dbReference type="EC" id="3.4.21.84"/>
    </reaction>
</comment>
<evidence type="ECO:0000256" key="9">
    <source>
        <dbReference type="ARBA" id="ARBA00052079"/>
    </source>
</evidence>
<dbReference type="InterPro" id="IPR009003">
    <property type="entry name" value="Peptidase_S1_PA"/>
</dbReference>
<dbReference type="InParanoid" id="A0A1Y1N4B3"/>
<dbReference type="PANTHER" id="PTHR24256">
    <property type="entry name" value="TRYPTASE-RELATED"/>
    <property type="match status" value="1"/>
</dbReference>
<organism evidence="14">
    <name type="scientific">Photinus pyralis</name>
    <name type="common">Common eastern firefly</name>
    <name type="synonym">Lampyris pyralis</name>
    <dbReference type="NCBI Taxonomy" id="7054"/>
    <lineage>
        <taxon>Eukaryota</taxon>
        <taxon>Metazoa</taxon>
        <taxon>Ecdysozoa</taxon>
        <taxon>Arthropoda</taxon>
        <taxon>Hexapoda</taxon>
        <taxon>Insecta</taxon>
        <taxon>Pterygota</taxon>
        <taxon>Neoptera</taxon>
        <taxon>Endopterygota</taxon>
        <taxon>Coleoptera</taxon>
        <taxon>Polyphaga</taxon>
        <taxon>Elateriformia</taxon>
        <taxon>Elateroidea</taxon>
        <taxon>Lampyridae</taxon>
        <taxon>Lampyrinae</taxon>
        <taxon>Photinus</taxon>
    </lineage>
</organism>
<dbReference type="PROSITE" id="PS00134">
    <property type="entry name" value="TRYPSIN_HIS"/>
    <property type="match status" value="1"/>
</dbReference>
<dbReference type="InterPro" id="IPR018114">
    <property type="entry name" value="TRYPSIN_HIS"/>
</dbReference>
<dbReference type="InterPro" id="IPR001314">
    <property type="entry name" value="Peptidase_S1A"/>
</dbReference>
<dbReference type="PROSITE" id="PS51257">
    <property type="entry name" value="PROKAR_LIPOPROTEIN"/>
    <property type="match status" value="1"/>
</dbReference>
<reference evidence="14" key="1">
    <citation type="journal article" date="2016" name="Sci. Rep.">
        <title>Molecular characterization of firefly nuptial gifts: a multi-omics approach sheds light on postcopulatory sexual selection.</title>
        <authorList>
            <person name="Al-Wathiqui N."/>
            <person name="Fallon T.R."/>
            <person name="South A."/>
            <person name="Weng J.K."/>
            <person name="Lewis S.M."/>
        </authorList>
    </citation>
    <scope>NUCLEOTIDE SEQUENCE</scope>
</reference>
<keyword evidence="7" id="KW-1015">Disulfide bond</keyword>
<evidence type="ECO:0000256" key="6">
    <source>
        <dbReference type="ARBA" id="ARBA00022825"/>
    </source>
</evidence>
<dbReference type="GO" id="GO:0004252">
    <property type="term" value="F:serine-type endopeptidase activity"/>
    <property type="evidence" value="ECO:0007669"/>
    <property type="project" value="InterPro"/>
</dbReference>
<keyword evidence="6 11" id="KW-0720">Serine protease</keyword>
<dbReference type="GO" id="GO:0006508">
    <property type="term" value="P:proteolysis"/>
    <property type="evidence" value="ECO:0007669"/>
    <property type="project" value="UniProtKB-KW"/>
</dbReference>
<proteinExistence type="inferred from homology"/>
<evidence type="ECO:0000256" key="3">
    <source>
        <dbReference type="ARBA" id="ARBA00022729"/>
    </source>
</evidence>
<dbReference type="EC" id="3.4.21.84" evidence="10"/>
<keyword evidence="1" id="KW-0768">Sushi</keyword>
<protein>
    <recommendedName>
        <fullName evidence="10">limulus clotting factor C</fullName>
        <ecNumber evidence="10">3.4.21.84</ecNumber>
    </recommendedName>
</protein>
<evidence type="ECO:0000256" key="4">
    <source>
        <dbReference type="ARBA" id="ARBA00022801"/>
    </source>
</evidence>
<dbReference type="CDD" id="cd00190">
    <property type="entry name" value="Tryp_SPc"/>
    <property type="match status" value="1"/>
</dbReference>
<dbReference type="GO" id="GO:0042381">
    <property type="term" value="P:hemolymph coagulation"/>
    <property type="evidence" value="ECO:0007669"/>
    <property type="project" value="UniProtKB-KW"/>
</dbReference>
<name>A0A1Y1N4B3_PHOPY</name>
<feature type="chain" id="PRO_5033289872" description="limulus clotting factor C" evidence="12">
    <location>
        <begin position="20"/>
        <end position="366"/>
    </location>
</feature>
<dbReference type="SMART" id="SM00020">
    <property type="entry name" value="Tryp_SPc"/>
    <property type="match status" value="1"/>
</dbReference>
<evidence type="ECO:0000256" key="10">
    <source>
        <dbReference type="ARBA" id="ARBA00066707"/>
    </source>
</evidence>
<dbReference type="PROSITE" id="PS50240">
    <property type="entry name" value="TRYPSIN_DOM"/>
    <property type="match status" value="1"/>
</dbReference>
<keyword evidence="5" id="KW-0353">Hemolymph clotting</keyword>
<dbReference type="InterPro" id="IPR051487">
    <property type="entry name" value="Ser/Thr_Proteases_Immune/Dev"/>
</dbReference>
<evidence type="ECO:0000256" key="11">
    <source>
        <dbReference type="RuleBase" id="RU363034"/>
    </source>
</evidence>
<evidence type="ECO:0000256" key="1">
    <source>
        <dbReference type="ARBA" id="ARBA00022659"/>
    </source>
</evidence>
<evidence type="ECO:0000313" key="16">
    <source>
        <dbReference type="Proteomes" id="UP000327044"/>
    </source>
</evidence>
<dbReference type="Pfam" id="PF00089">
    <property type="entry name" value="Trypsin"/>
    <property type="match status" value="1"/>
</dbReference>
<dbReference type="SUPFAM" id="SSF50494">
    <property type="entry name" value="Trypsin-like serine proteases"/>
    <property type="match status" value="1"/>
</dbReference>
<keyword evidence="3 12" id="KW-0732">Signal</keyword>
<dbReference type="InterPro" id="IPR043504">
    <property type="entry name" value="Peptidase_S1_PA_chymotrypsin"/>
</dbReference>
<dbReference type="AlphaFoldDB" id="A0A1Y1N4B3"/>
<evidence type="ECO:0000256" key="2">
    <source>
        <dbReference type="ARBA" id="ARBA00022670"/>
    </source>
</evidence>
<dbReference type="InterPro" id="IPR033116">
    <property type="entry name" value="TRYPSIN_SER"/>
</dbReference>
<evidence type="ECO:0000256" key="5">
    <source>
        <dbReference type="ARBA" id="ARBA00022820"/>
    </source>
</evidence>
<reference evidence="15 16" key="2">
    <citation type="journal article" date="2018" name="Elife">
        <title>Firefly genomes illuminate parallel origins of bioluminescence in beetles.</title>
        <authorList>
            <person name="Fallon T.R."/>
            <person name="Lower S.E."/>
            <person name="Chang C.H."/>
            <person name="Bessho-Uehara M."/>
            <person name="Martin G.J."/>
            <person name="Bewick A.J."/>
            <person name="Behringer M."/>
            <person name="Debat H.J."/>
            <person name="Wong I."/>
            <person name="Day J.C."/>
            <person name="Suvorov A."/>
            <person name="Silva C.J."/>
            <person name="Stanger-Hall K.F."/>
            <person name="Hall D.W."/>
            <person name="Schmitz R.J."/>
            <person name="Nelson D.R."/>
            <person name="Lewis S.M."/>
            <person name="Shigenobu S."/>
            <person name="Bybee S.M."/>
            <person name="Larracuente A.M."/>
            <person name="Oba Y."/>
            <person name="Weng J.K."/>
        </authorList>
    </citation>
    <scope>NUCLEOTIDE SEQUENCE [LARGE SCALE GENOMIC DNA]</scope>
    <source>
        <strain evidence="15">1611_PpyrPB1</strain>
        <tissue evidence="15">Whole body</tissue>
    </source>
</reference>
<sequence>MLNVRGPFLISTCIILTYGFQSCSLPYNEIGKCVDLKQCPELQRHHLASRISLNTSKDQCDYFKVCCPTTSTHFKNSKRIKKSVRISQNDHVQCGIQYPGNRIFGGTITDLHEFPWMALLIYQTEKGPGLACGGVLISQKYVLTAAHCVTGPSMRKVGKLIAVRLGEHNIETPVDCDDDEIDEDCALPHMDIFIESATPHPNYTAESSSKYNDIALIKLNQAVNYTKDVQPICLGEAAQVSKWNNPGADLVVSGWGQTETRETGSPIKLKAKVPLVRQDICTRSYAKNQIRLGNTQICAGGGRKDSCKGDSGGPLMFEDTSDPNESRWYTVGVISFGAQPCASEGVPAVYTNLVSYLDWIKTTMSL</sequence>
<keyword evidence="16" id="KW-1185">Reference proteome</keyword>
<reference evidence="15" key="3">
    <citation type="submission" date="2019-08" db="EMBL/GenBank/DDBJ databases">
        <authorList>
            <consortium name="Photinus pyralis genome working group"/>
            <person name="Fallon T.R."/>
            <person name="Sander Lower S.E."/>
            <person name="Weng J.-K."/>
        </authorList>
    </citation>
    <scope>NUCLEOTIDE SEQUENCE</scope>
    <source>
        <strain evidence="15">1611_PpyrPB1</strain>
        <tissue evidence="15">Whole body</tissue>
    </source>
</reference>
<dbReference type="InterPro" id="IPR001254">
    <property type="entry name" value="Trypsin_dom"/>
</dbReference>
<dbReference type="PRINTS" id="PR00722">
    <property type="entry name" value="CHYMOTRYPSIN"/>
</dbReference>
<dbReference type="EMBL" id="GEZM01013136">
    <property type="protein sequence ID" value="JAV92722.1"/>
    <property type="molecule type" value="Transcribed_RNA"/>
</dbReference>
<feature type="domain" description="Peptidase S1" evidence="13">
    <location>
        <begin position="103"/>
        <end position="365"/>
    </location>
</feature>
<comment type="similarity">
    <text evidence="8">Belongs to the peptidase S1 family. CLIP subfamily.</text>
</comment>
<evidence type="ECO:0000256" key="7">
    <source>
        <dbReference type="ARBA" id="ARBA00023157"/>
    </source>
</evidence>
<dbReference type="Gene3D" id="2.40.10.10">
    <property type="entry name" value="Trypsin-like serine proteases"/>
    <property type="match status" value="2"/>
</dbReference>
<feature type="signal peptide" evidence="12">
    <location>
        <begin position="1"/>
        <end position="19"/>
    </location>
</feature>
<dbReference type="Proteomes" id="UP000327044">
    <property type="component" value="Unassembled WGS sequence"/>
</dbReference>
<evidence type="ECO:0000313" key="15">
    <source>
        <dbReference type="EMBL" id="KAB0802288.1"/>
    </source>
</evidence>
<keyword evidence="2 11" id="KW-0645">Protease</keyword>
<evidence type="ECO:0000313" key="14">
    <source>
        <dbReference type="EMBL" id="JAV92722.1"/>
    </source>
</evidence>
<keyword evidence="4 11" id="KW-0378">Hydrolase</keyword>